<dbReference type="Gene3D" id="1.20.58.220">
    <property type="entry name" value="Phosphate transport system protein phou homolog 2, domain 2"/>
    <property type="match status" value="2"/>
</dbReference>
<dbReference type="PANTHER" id="PTHR42930">
    <property type="entry name" value="PHOSPHATE-SPECIFIC TRANSPORT SYSTEM ACCESSORY PROTEIN PHOU"/>
    <property type="match status" value="1"/>
</dbReference>
<comment type="function">
    <text evidence="6">Plays a role in the regulation of phosphate uptake.</text>
</comment>
<dbReference type="GO" id="GO:0005737">
    <property type="term" value="C:cytoplasm"/>
    <property type="evidence" value="ECO:0007669"/>
    <property type="project" value="UniProtKB-SubCell"/>
</dbReference>
<sequence length="238" mass="26525">MADFDQHISQRFDEELHDIRSMVLAMGGLVEEQVANAIKALQSGDAELASETISRDHEVNGYEVRIEEECIGIIARRQPAASDLRLVMTIIKTVADLERMGDKAVKIANMALAIDHGAQGSNHALLRDIEGMGKYALDMLRRAMDALARVDADAAIEIAKGDEMLNQEYRSAMRRLITYMMEDPRTITSAIDALFVAKAIERIGDHARNICEYVIYLAKGKSVRHLPLDEVAETWQGE</sequence>
<keyword evidence="5 6" id="KW-0592">Phosphate transport</keyword>
<protein>
    <recommendedName>
        <fullName evidence="6">Phosphate-specific transport system accessory protein PhoU</fullName>
    </recommendedName>
</protein>
<evidence type="ECO:0000256" key="2">
    <source>
        <dbReference type="ARBA" id="ARBA00008107"/>
    </source>
</evidence>
<feature type="domain" description="PhoU" evidence="7">
    <location>
        <begin position="24"/>
        <end position="109"/>
    </location>
</feature>
<keyword evidence="3 6" id="KW-0813">Transport</keyword>
<comment type="subunit">
    <text evidence="6">Homodimer.</text>
</comment>
<dbReference type="FunFam" id="1.20.58.220:FF:000001">
    <property type="entry name" value="Phosphate-specific transport system accessory protein PhoU"/>
    <property type="match status" value="1"/>
</dbReference>
<evidence type="ECO:0000256" key="6">
    <source>
        <dbReference type="PIRNR" id="PIRNR003107"/>
    </source>
</evidence>
<dbReference type="Pfam" id="PF01895">
    <property type="entry name" value="PhoU"/>
    <property type="match status" value="2"/>
</dbReference>
<dbReference type="RefSeq" id="WP_123104940.1">
    <property type="nucleotide sequence ID" value="NZ_CP127527.1"/>
</dbReference>
<accession>A0A3M8QTQ5</accession>
<comment type="subcellular location">
    <subcellularLocation>
        <location evidence="1 6">Cytoplasm</location>
    </subcellularLocation>
</comment>
<dbReference type="AlphaFoldDB" id="A0A3M8QTQ5"/>
<organism evidence="8">
    <name type="scientific">Acidithiobacillus sulfuriphilus</name>
    <dbReference type="NCBI Taxonomy" id="1867749"/>
    <lineage>
        <taxon>Bacteria</taxon>
        <taxon>Pseudomonadati</taxon>
        <taxon>Pseudomonadota</taxon>
        <taxon>Acidithiobacillia</taxon>
        <taxon>Acidithiobacillales</taxon>
        <taxon>Acidithiobacillaceae</taxon>
        <taxon>Acidithiobacillus</taxon>
    </lineage>
</organism>
<reference evidence="8" key="1">
    <citation type="submission" date="2018-10" db="EMBL/GenBank/DDBJ databases">
        <title>Acidithiobacillus sulfuriphilus sp. nov.: an extremely acidophilic sulfur-oxidizing chemolithotroph isolated from a neutral pH environment.</title>
        <authorList>
            <person name="Falagan C."/>
            <person name="Moya-Beltran A."/>
            <person name="Quatrini R."/>
            <person name="Johnson D.B."/>
        </authorList>
    </citation>
    <scope>NUCLEOTIDE SEQUENCE [LARGE SCALE GENOMIC DNA]</scope>
    <source>
        <strain evidence="8">CJ-2</strain>
    </source>
</reference>
<dbReference type="EMBL" id="RIZI01000183">
    <property type="protein sequence ID" value="RNF59606.1"/>
    <property type="molecule type" value="Genomic_DNA"/>
</dbReference>
<dbReference type="FunFam" id="1.20.58.220:FF:000002">
    <property type="entry name" value="Phosphate-specific transport system accessory protein PhoU"/>
    <property type="match status" value="1"/>
</dbReference>
<dbReference type="GO" id="GO:0030643">
    <property type="term" value="P:intracellular phosphate ion homeostasis"/>
    <property type="evidence" value="ECO:0007669"/>
    <property type="project" value="InterPro"/>
</dbReference>
<dbReference type="OrthoDB" id="5291253at2"/>
<proteinExistence type="inferred from homology"/>
<dbReference type="InterPro" id="IPR028366">
    <property type="entry name" value="PhoU"/>
</dbReference>
<evidence type="ECO:0000259" key="7">
    <source>
        <dbReference type="Pfam" id="PF01895"/>
    </source>
</evidence>
<dbReference type="InterPro" id="IPR026022">
    <property type="entry name" value="PhoU_dom"/>
</dbReference>
<evidence type="ECO:0000313" key="8">
    <source>
        <dbReference type="EMBL" id="RNF59606.1"/>
    </source>
</evidence>
<dbReference type="PIRSF" id="PIRSF003107">
    <property type="entry name" value="PhoU"/>
    <property type="match status" value="1"/>
</dbReference>
<dbReference type="GO" id="GO:0006817">
    <property type="term" value="P:phosphate ion transport"/>
    <property type="evidence" value="ECO:0007669"/>
    <property type="project" value="UniProtKB-KW"/>
</dbReference>
<feature type="domain" description="PhoU" evidence="7">
    <location>
        <begin position="130"/>
        <end position="214"/>
    </location>
</feature>
<keyword evidence="4 6" id="KW-0963">Cytoplasm</keyword>
<name>A0A3M8QTQ5_9PROT</name>
<evidence type="ECO:0000256" key="1">
    <source>
        <dbReference type="ARBA" id="ARBA00004496"/>
    </source>
</evidence>
<evidence type="ECO:0000256" key="5">
    <source>
        <dbReference type="ARBA" id="ARBA00022592"/>
    </source>
</evidence>
<dbReference type="GO" id="GO:0045936">
    <property type="term" value="P:negative regulation of phosphate metabolic process"/>
    <property type="evidence" value="ECO:0007669"/>
    <property type="project" value="InterPro"/>
</dbReference>
<dbReference type="SUPFAM" id="SSF109755">
    <property type="entry name" value="PhoU-like"/>
    <property type="match status" value="1"/>
</dbReference>
<evidence type="ECO:0000256" key="4">
    <source>
        <dbReference type="ARBA" id="ARBA00022490"/>
    </source>
</evidence>
<dbReference type="InterPro" id="IPR038078">
    <property type="entry name" value="PhoU-like_sf"/>
</dbReference>
<comment type="caution">
    <text evidence="8">The sequence shown here is derived from an EMBL/GenBank/DDBJ whole genome shotgun (WGS) entry which is preliminary data.</text>
</comment>
<evidence type="ECO:0000256" key="3">
    <source>
        <dbReference type="ARBA" id="ARBA00022448"/>
    </source>
</evidence>
<dbReference type="PANTHER" id="PTHR42930:SF3">
    <property type="entry name" value="PHOSPHATE-SPECIFIC TRANSPORT SYSTEM ACCESSORY PROTEIN PHOU"/>
    <property type="match status" value="1"/>
</dbReference>
<comment type="similarity">
    <text evidence="2 6">Belongs to the PhoU family.</text>
</comment>
<dbReference type="NCBIfam" id="TIGR02135">
    <property type="entry name" value="phoU_full"/>
    <property type="match status" value="1"/>
</dbReference>
<gene>
    <name evidence="8" type="primary">phoU</name>
    <name evidence="8" type="ORF">EC580_10850</name>
</gene>